<dbReference type="AlphaFoldDB" id="A0A016SX36"/>
<evidence type="ECO:0000313" key="1">
    <source>
        <dbReference type="EMBL" id="EYB94977.1"/>
    </source>
</evidence>
<protein>
    <submittedName>
        <fullName evidence="1">Uncharacterized protein</fullName>
    </submittedName>
</protein>
<organism evidence="1 2">
    <name type="scientific">Ancylostoma ceylanicum</name>
    <dbReference type="NCBI Taxonomy" id="53326"/>
    <lineage>
        <taxon>Eukaryota</taxon>
        <taxon>Metazoa</taxon>
        <taxon>Ecdysozoa</taxon>
        <taxon>Nematoda</taxon>
        <taxon>Chromadorea</taxon>
        <taxon>Rhabditida</taxon>
        <taxon>Rhabditina</taxon>
        <taxon>Rhabditomorpha</taxon>
        <taxon>Strongyloidea</taxon>
        <taxon>Ancylostomatidae</taxon>
        <taxon>Ancylostomatinae</taxon>
        <taxon>Ancylostoma</taxon>
    </lineage>
</organism>
<sequence>MFLRLPMPLQAANLAFWISKCDRIHFLDEVLHEAGLRIQRSRPCKGVQSSQQIRRQRIVTYNLVHTQNKP</sequence>
<comment type="caution">
    <text evidence="1">The sequence shown here is derived from an EMBL/GenBank/DDBJ whole genome shotgun (WGS) entry which is preliminary data.</text>
</comment>
<keyword evidence="2" id="KW-1185">Reference proteome</keyword>
<dbReference type="Proteomes" id="UP000024635">
    <property type="component" value="Unassembled WGS sequence"/>
</dbReference>
<proteinExistence type="predicted"/>
<accession>A0A016SX36</accession>
<gene>
    <name evidence="1" type="primary">Acey_s0165.g42</name>
    <name evidence="1" type="ORF">Y032_0165g42</name>
</gene>
<dbReference type="EMBL" id="JARK01001501">
    <property type="protein sequence ID" value="EYB94977.1"/>
    <property type="molecule type" value="Genomic_DNA"/>
</dbReference>
<name>A0A016SX36_9BILA</name>
<reference evidence="2" key="1">
    <citation type="journal article" date="2015" name="Nat. Genet.">
        <title>The genome and transcriptome of the zoonotic hookworm Ancylostoma ceylanicum identify infection-specific gene families.</title>
        <authorList>
            <person name="Schwarz E.M."/>
            <person name="Hu Y."/>
            <person name="Antoshechkin I."/>
            <person name="Miller M.M."/>
            <person name="Sternberg P.W."/>
            <person name="Aroian R.V."/>
        </authorList>
    </citation>
    <scope>NUCLEOTIDE SEQUENCE</scope>
    <source>
        <strain evidence="2">HY135</strain>
    </source>
</reference>
<evidence type="ECO:0000313" key="2">
    <source>
        <dbReference type="Proteomes" id="UP000024635"/>
    </source>
</evidence>